<dbReference type="EMBL" id="NWVW01000014">
    <property type="protein sequence ID" value="PHO09078.1"/>
    <property type="molecule type" value="Genomic_DNA"/>
</dbReference>
<gene>
    <name evidence="1" type="ORF">CPG37_10800</name>
</gene>
<keyword evidence="2" id="KW-1185">Reference proteome</keyword>
<name>A0ABX4LN08_9BACT</name>
<dbReference type="RefSeq" id="WP_099334967.1">
    <property type="nucleotide sequence ID" value="NZ_CP042812.1"/>
</dbReference>
<dbReference type="Proteomes" id="UP000221384">
    <property type="component" value="Unassembled WGS sequence"/>
</dbReference>
<reference evidence="1 2" key="1">
    <citation type="submission" date="2017-09" db="EMBL/GenBank/DDBJ databases">
        <authorList>
            <person name="Perez-Cataluna A."/>
            <person name="Figueras M.J."/>
            <person name="Salas-Masso N."/>
        </authorList>
    </citation>
    <scope>NUCLEOTIDE SEQUENCE [LARGE SCALE GENOMIC DNA]</scope>
    <source>
        <strain evidence="1 2">F138-33</strain>
    </source>
</reference>
<evidence type="ECO:0000313" key="2">
    <source>
        <dbReference type="Proteomes" id="UP000221384"/>
    </source>
</evidence>
<accession>A0ABX4LN08</accession>
<evidence type="ECO:0000313" key="1">
    <source>
        <dbReference type="EMBL" id="PHO09078.1"/>
    </source>
</evidence>
<proteinExistence type="predicted"/>
<sequence length="128" mass="15326">MGKTKEEKLVIKILTKLKNGNFICDYEEEYEDELKLYISILKGWIEENEIFVECLISESLDCYKYNNGFNSINSYINFSFHQSIYDYIEDEFIEMEIPNEFYMDTKHSINIINNILKVSVLRNIKNSY</sequence>
<comment type="caution">
    <text evidence="1">The sequence shown here is derived from an EMBL/GenBank/DDBJ whole genome shotgun (WGS) entry which is preliminary data.</text>
</comment>
<protein>
    <submittedName>
        <fullName evidence="1">Uncharacterized protein</fullName>
    </submittedName>
</protein>
<organism evidence="1 2">
    <name type="scientific">Malaciobacter canalis</name>
    <dbReference type="NCBI Taxonomy" id="1912871"/>
    <lineage>
        <taxon>Bacteria</taxon>
        <taxon>Pseudomonadati</taxon>
        <taxon>Campylobacterota</taxon>
        <taxon>Epsilonproteobacteria</taxon>
        <taxon>Campylobacterales</taxon>
        <taxon>Arcobacteraceae</taxon>
        <taxon>Malaciobacter</taxon>
    </lineage>
</organism>